<organism evidence="1 2">
    <name type="scientific">Oceanobacillus picturae</name>
    <dbReference type="NCBI Taxonomy" id="171693"/>
    <lineage>
        <taxon>Bacteria</taxon>
        <taxon>Bacillati</taxon>
        <taxon>Bacillota</taxon>
        <taxon>Bacilli</taxon>
        <taxon>Bacillales</taxon>
        <taxon>Bacillaceae</taxon>
        <taxon>Oceanobacillus</taxon>
    </lineage>
</organism>
<name>A0A0U9H8H4_9BACI</name>
<reference evidence="2" key="1">
    <citation type="submission" date="2015-07" db="EMBL/GenBank/DDBJ databases">
        <title>Draft Genome Sequence of Oceanobacillus picturae Heshi-B3 that Was Isolated from Fermented Rice Bran with Aging Salted Mackerel, Which Was Named Heshiko as Traditional Fermented Seafood in Japan.</title>
        <authorList>
            <person name="Akuzawa S."/>
            <person name="Nakagawa J."/>
            <person name="Kanekatsu T."/>
            <person name="Kanesaki Y."/>
            <person name="Suzuki T."/>
        </authorList>
    </citation>
    <scope>NUCLEOTIDE SEQUENCE [LARGE SCALE GENOMIC DNA]</scope>
    <source>
        <strain evidence="2">Heshi-B3</strain>
    </source>
</reference>
<accession>A0A0U9H8H4</accession>
<evidence type="ECO:0000313" key="2">
    <source>
        <dbReference type="Proteomes" id="UP000052946"/>
    </source>
</evidence>
<protein>
    <submittedName>
        <fullName evidence="1">STAM-binding protein isoform X1</fullName>
    </submittedName>
</protein>
<dbReference type="EMBL" id="BBXV01000031">
    <property type="protein sequence ID" value="GAQ18699.1"/>
    <property type="molecule type" value="Genomic_DNA"/>
</dbReference>
<sequence length="71" mass="8541">MTNFDTRITNLRHEIEINLLAMKNKKLSDVMFCKLSDDNAELMKELTSIYMKRNEELDMKLEEFISRRNVK</sequence>
<reference evidence="1 2" key="2">
    <citation type="journal article" date="2016" name="Genome Announc.">
        <title>Draft Genome Sequence of Oceanobacillus picturae Heshi-B3, Isolated from Fermented Rice Bran in a Traditional Japanese Seafood Dish.</title>
        <authorList>
            <person name="Akuzawa S."/>
            <person name="Nagaoka J."/>
            <person name="Kanekatsu M."/>
            <person name="Kanesaki Y."/>
            <person name="Suzuki T."/>
        </authorList>
    </citation>
    <scope>NUCLEOTIDE SEQUENCE [LARGE SCALE GENOMIC DNA]</scope>
    <source>
        <strain evidence="1 2">Heshi-B3</strain>
    </source>
</reference>
<dbReference type="RefSeq" id="WP_058950625.1">
    <property type="nucleotide sequence ID" value="NZ_BBXV01000031.1"/>
</dbReference>
<evidence type="ECO:0000313" key="1">
    <source>
        <dbReference type="EMBL" id="GAQ18699.1"/>
    </source>
</evidence>
<gene>
    <name evidence="1" type="ORF">OPHB3_2640</name>
</gene>
<dbReference type="Proteomes" id="UP000052946">
    <property type="component" value="Unassembled WGS sequence"/>
</dbReference>
<comment type="caution">
    <text evidence="1">The sequence shown here is derived from an EMBL/GenBank/DDBJ whole genome shotgun (WGS) entry which is preliminary data.</text>
</comment>
<dbReference type="AlphaFoldDB" id="A0A0U9H8H4"/>
<proteinExistence type="predicted"/>